<feature type="transmembrane region" description="Helical" evidence="8">
    <location>
        <begin position="335"/>
        <end position="358"/>
    </location>
</feature>
<dbReference type="FunFam" id="1.20.1640.10:FF:000013">
    <property type="entry name" value="PaTched Related family"/>
    <property type="match status" value="1"/>
</dbReference>
<comment type="subcellular location">
    <subcellularLocation>
        <location evidence="1">Cell membrane</location>
        <topology evidence="1">Multi-pass membrane protein</topology>
    </subcellularLocation>
</comment>
<dbReference type="Gene3D" id="1.20.1640.10">
    <property type="entry name" value="Multidrug efflux transporter AcrB transmembrane domain"/>
    <property type="match status" value="2"/>
</dbReference>
<feature type="transmembrane region" description="Helical" evidence="8">
    <location>
        <begin position="810"/>
        <end position="833"/>
    </location>
</feature>
<feature type="transmembrane region" description="Helical" evidence="8">
    <location>
        <begin position="21"/>
        <end position="45"/>
    </location>
</feature>
<evidence type="ECO:0000313" key="10">
    <source>
        <dbReference type="Proteomes" id="UP000046393"/>
    </source>
</evidence>
<dbReference type="Pfam" id="PF02460">
    <property type="entry name" value="Patched"/>
    <property type="match status" value="1"/>
</dbReference>
<feature type="transmembrane region" description="Helical" evidence="8">
    <location>
        <begin position="839"/>
        <end position="862"/>
    </location>
</feature>
<dbReference type="InterPro" id="IPR000731">
    <property type="entry name" value="SSD"/>
</dbReference>
<dbReference type="PANTHER" id="PTHR10796:SF192">
    <property type="entry name" value="SSD DOMAIN-CONTAINING PROTEIN"/>
    <property type="match status" value="1"/>
</dbReference>
<dbReference type="WBParaSite" id="SMUV_0000563401-mRNA-1">
    <property type="protein sequence ID" value="SMUV_0000563401-mRNA-1"/>
    <property type="gene ID" value="SMUV_0000563401"/>
</dbReference>
<organism evidence="10 11">
    <name type="scientific">Syphacia muris</name>
    <dbReference type="NCBI Taxonomy" id="451379"/>
    <lineage>
        <taxon>Eukaryota</taxon>
        <taxon>Metazoa</taxon>
        <taxon>Ecdysozoa</taxon>
        <taxon>Nematoda</taxon>
        <taxon>Chromadorea</taxon>
        <taxon>Rhabditida</taxon>
        <taxon>Spirurina</taxon>
        <taxon>Oxyuridomorpha</taxon>
        <taxon>Oxyuroidea</taxon>
        <taxon>Oxyuridae</taxon>
        <taxon>Syphacia</taxon>
    </lineage>
</organism>
<keyword evidence="5 8" id="KW-1133">Transmembrane helix</keyword>
<feature type="domain" description="SSD" evidence="9">
    <location>
        <begin position="275"/>
        <end position="432"/>
    </location>
</feature>
<protein>
    <submittedName>
        <fullName evidence="11">SSD domain-containing protein</fullName>
    </submittedName>
</protein>
<evidence type="ECO:0000259" key="9">
    <source>
        <dbReference type="PROSITE" id="PS50156"/>
    </source>
</evidence>
<evidence type="ECO:0000256" key="7">
    <source>
        <dbReference type="ARBA" id="ARBA00023180"/>
    </source>
</evidence>
<dbReference type="PANTHER" id="PTHR10796">
    <property type="entry name" value="PATCHED-RELATED"/>
    <property type="match status" value="1"/>
</dbReference>
<feature type="transmembrane region" description="Helical" evidence="8">
    <location>
        <begin position="498"/>
        <end position="521"/>
    </location>
</feature>
<dbReference type="SUPFAM" id="SSF82866">
    <property type="entry name" value="Multidrug efflux transporter AcrB transmembrane domain"/>
    <property type="match status" value="2"/>
</dbReference>
<evidence type="ECO:0000313" key="11">
    <source>
        <dbReference type="WBParaSite" id="SMUV_0000563401-mRNA-1"/>
    </source>
</evidence>
<feature type="transmembrane region" description="Helical" evidence="8">
    <location>
        <begin position="763"/>
        <end position="789"/>
    </location>
</feature>
<keyword evidence="6 8" id="KW-0472">Membrane</keyword>
<feature type="transmembrane region" description="Helical" evidence="8">
    <location>
        <begin position="308"/>
        <end position="329"/>
    </location>
</feature>
<evidence type="ECO:0000256" key="6">
    <source>
        <dbReference type="ARBA" id="ARBA00023136"/>
    </source>
</evidence>
<dbReference type="Proteomes" id="UP000046393">
    <property type="component" value="Unplaced"/>
</dbReference>
<name>A0A0N5AM40_9BILA</name>
<feature type="transmembrane region" description="Helical" evidence="8">
    <location>
        <begin position="378"/>
        <end position="398"/>
    </location>
</feature>
<dbReference type="GO" id="GO:0006897">
    <property type="term" value="P:endocytosis"/>
    <property type="evidence" value="ECO:0007669"/>
    <property type="project" value="TreeGrafter"/>
</dbReference>
<dbReference type="PROSITE" id="PS50156">
    <property type="entry name" value="SSD"/>
    <property type="match status" value="1"/>
</dbReference>
<keyword evidence="7" id="KW-0325">Glycoprotein</keyword>
<dbReference type="GO" id="GO:0005886">
    <property type="term" value="C:plasma membrane"/>
    <property type="evidence" value="ECO:0007669"/>
    <property type="project" value="UniProtKB-SubCell"/>
</dbReference>
<accession>A0A0N5AM40</accession>
<feature type="transmembrane region" description="Helical" evidence="8">
    <location>
        <begin position="272"/>
        <end position="296"/>
    </location>
</feature>
<keyword evidence="4 8" id="KW-0812">Transmembrane</keyword>
<evidence type="ECO:0000256" key="5">
    <source>
        <dbReference type="ARBA" id="ARBA00022989"/>
    </source>
</evidence>
<dbReference type="InterPro" id="IPR003392">
    <property type="entry name" value="PTHD_SSD"/>
</dbReference>
<evidence type="ECO:0000256" key="3">
    <source>
        <dbReference type="ARBA" id="ARBA00022475"/>
    </source>
</evidence>
<feature type="transmembrane region" description="Helical" evidence="8">
    <location>
        <begin position="404"/>
        <end position="432"/>
    </location>
</feature>
<dbReference type="AlphaFoldDB" id="A0A0N5AM40"/>
<feature type="transmembrane region" description="Helical" evidence="8">
    <location>
        <begin position="737"/>
        <end position="757"/>
    </location>
</feature>
<keyword evidence="3" id="KW-1003">Cell membrane</keyword>
<evidence type="ECO:0000256" key="1">
    <source>
        <dbReference type="ARBA" id="ARBA00004651"/>
    </source>
</evidence>
<sequence length="876" mass="98845">MPSFDCIERPLSKAFYRYGRFVAIHPLPFIAIPLLITAFCAVGFLHMDPLTDAVYLFTPTNAPSKAERQIIHDLWPLHRHNYIPGRAVTQSREVQVIAVSKDGGNILQKPYSEALYRLDMFIQNRIKVEYEGEIYTYNNLCLEWRSTGCPGNKHVHIVNDLFEHGINITFPTVRFGTTSGYIGGALGGVTLTRGENGTTYIAGARAWFLVYHLAFYPQNVSYISGLWEKVNKHLQDALDHYPTDPYIKFTYFHSQTLAEELKRNADSLAPRFAIAFTILVTFSVLCSMVFIDGTFYVDWVLSKPTLSLLGVINAGMGIVTGVGLANFLGLPYNDIVAVMPFLVVAVGTDNMFLMVAALRHTNRAHSVPRRIGECMSDAAISIFITSLTDAFSFAVGTITSIPAVRIFCTFTATAISATFIYQITFFCALLSITAEWEAKGMHCVFARPTIPESLLKSSSLFGRIFWLGSRPDPDERNLKNNLKDTGAKKFFENWFAPILMLPVVRGLVAVWFIIYCVIAIYGCTQIKEGLEPANLLVEDSYAIPHYRILEKYFWHYGAPLQIVVNNAPDLRKPEERARIKSMVHEFANTKHSIGDDSVQFWMKEMEIYYHNELKVNLTDQAFYGLAEHFMSARSNDFWSEDVVWEYNLEGVNRIKSFRFLIGLRQISKTYQQEDATNVMREVARHYKEYNVTTFMPLWLFTDQYAIVVPNTVQNIVIALFVMIIISLLLIPQPLCSLWVAFAIASIDLGVIGIMTLWDVNLDAISMITIIMSIGFSVDYSAHITYGYVVSSEEKPQDRVRAALGSLSWPLIQGATSTVLAVVVLADIPAYMIVTFFKTVFLSITLGLIHGLIFLPVMLSLFVRGSWVKNSSTKVRE</sequence>
<reference evidence="11" key="1">
    <citation type="submission" date="2017-02" db="UniProtKB">
        <authorList>
            <consortium name="WormBaseParasite"/>
        </authorList>
    </citation>
    <scope>IDENTIFICATION</scope>
</reference>
<comment type="similarity">
    <text evidence="2">Belongs to the patched family.</text>
</comment>
<feature type="transmembrane region" description="Helical" evidence="8">
    <location>
        <begin position="712"/>
        <end position="730"/>
    </location>
</feature>
<evidence type="ECO:0000256" key="2">
    <source>
        <dbReference type="ARBA" id="ARBA00005585"/>
    </source>
</evidence>
<dbReference type="GO" id="GO:0030659">
    <property type="term" value="C:cytoplasmic vesicle membrane"/>
    <property type="evidence" value="ECO:0007669"/>
    <property type="project" value="TreeGrafter"/>
</dbReference>
<evidence type="ECO:0000256" key="8">
    <source>
        <dbReference type="SAM" id="Phobius"/>
    </source>
</evidence>
<dbReference type="InterPro" id="IPR051697">
    <property type="entry name" value="Patched_domain-protein"/>
</dbReference>
<dbReference type="GO" id="GO:0018996">
    <property type="term" value="P:molting cycle, collagen and cuticulin-based cuticle"/>
    <property type="evidence" value="ECO:0007669"/>
    <property type="project" value="TreeGrafter"/>
</dbReference>
<evidence type="ECO:0000256" key="4">
    <source>
        <dbReference type="ARBA" id="ARBA00022692"/>
    </source>
</evidence>
<keyword evidence="10" id="KW-1185">Reference proteome</keyword>
<proteinExistence type="inferred from homology"/>